<proteinExistence type="predicted"/>
<accession>G5JGT0</accession>
<gene>
    <name evidence="1" type="ORF">SS7213T_03265</name>
</gene>
<dbReference type="Proteomes" id="UP000005413">
    <property type="component" value="Unassembled WGS sequence"/>
</dbReference>
<dbReference type="EMBL" id="AEUN01000206">
    <property type="protein sequence ID" value="EHJ08606.1"/>
    <property type="molecule type" value="Genomic_DNA"/>
</dbReference>
<organism evidence="1 2">
    <name type="scientific">Staphylococcus simiae CCM 7213 = CCUG 51256</name>
    <dbReference type="NCBI Taxonomy" id="911238"/>
    <lineage>
        <taxon>Bacteria</taxon>
        <taxon>Bacillati</taxon>
        <taxon>Bacillota</taxon>
        <taxon>Bacilli</taxon>
        <taxon>Bacillales</taxon>
        <taxon>Staphylococcaceae</taxon>
        <taxon>Staphylococcus</taxon>
    </lineage>
</organism>
<name>G5JGT0_9STAP</name>
<dbReference type="AlphaFoldDB" id="G5JGT0"/>
<protein>
    <submittedName>
        <fullName evidence="1">Uncharacterized protein</fullName>
    </submittedName>
</protein>
<evidence type="ECO:0000313" key="1">
    <source>
        <dbReference type="EMBL" id="EHJ08606.1"/>
    </source>
</evidence>
<comment type="caution">
    <text evidence="1">The sequence shown here is derived from an EMBL/GenBank/DDBJ whole genome shotgun (WGS) entry which is preliminary data.</text>
</comment>
<evidence type="ECO:0000313" key="2">
    <source>
        <dbReference type="Proteomes" id="UP000005413"/>
    </source>
</evidence>
<sequence length="35" mass="4217">VVKYLLIESKHRVQRNNFEISDIEYALQQKISILK</sequence>
<reference evidence="1 2" key="1">
    <citation type="journal article" date="2012" name="BMC Genomics">
        <title>Comparative genomic analysis of the genus Staphylococcus including Staphylococcus aureus and its newly described sister species Staphylococcus simiae.</title>
        <authorList>
            <person name="Suzuki H."/>
            <person name="Lefebure T."/>
            <person name="Pavinski Bitar P."/>
            <person name="Stanhope M.J."/>
        </authorList>
    </citation>
    <scope>NUCLEOTIDE SEQUENCE [LARGE SCALE GENOMIC DNA]</scope>
    <source>
        <strain evidence="1 2">CCM 7213</strain>
    </source>
</reference>
<feature type="non-terminal residue" evidence="1">
    <location>
        <position position="1"/>
    </location>
</feature>
<keyword evidence="2" id="KW-1185">Reference proteome</keyword>